<dbReference type="InterPro" id="IPR050204">
    <property type="entry name" value="AraC_XylS_family_regulators"/>
</dbReference>
<organism evidence="5 6">
    <name type="scientific">Bradyrhizobium valentinum</name>
    <dbReference type="NCBI Taxonomy" id="1518501"/>
    <lineage>
        <taxon>Bacteria</taxon>
        <taxon>Pseudomonadati</taxon>
        <taxon>Pseudomonadota</taxon>
        <taxon>Alphaproteobacteria</taxon>
        <taxon>Hyphomicrobiales</taxon>
        <taxon>Nitrobacteraceae</taxon>
        <taxon>Bradyrhizobium</taxon>
    </lineage>
</organism>
<evidence type="ECO:0000256" key="2">
    <source>
        <dbReference type="ARBA" id="ARBA00023125"/>
    </source>
</evidence>
<dbReference type="PROSITE" id="PS01124">
    <property type="entry name" value="HTH_ARAC_FAMILY_2"/>
    <property type="match status" value="1"/>
</dbReference>
<dbReference type="PROSITE" id="PS00041">
    <property type="entry name" value="HTH_ARAC_FAMILY_1"/>
    <property type="match status" value="1"/>
</dbReference>
<keyword evidence="3" id="KW-0804">Transcription</keyword>
<dbReference type="SUPFAM" id="SSF46689">
    <property type="entry name" value="Homeodomain-like"/>
    <property type="match status" value="2"/>
</dbReference>
<dbReference type="PANTHER" id="PTHR46796">
    <property type="entry name" value="HTH-TYPE TRANSCRIPTIONAL ACTIVATOR RHAS-RELATED"/>
    <property type="match status" value="1"/>
</dbReference>
<dbReference type="PANTHER" id="PTHR46796:SF6">
    <property type="entry name" value="ARAC SUBFAMILY"/>
    <property type="match status" value="1"/>
</dbReference>
<dbReference type="SMART" id="SM00342">
    <property type="entry name" value="HTH_ARAC"/>
    <property type="match status" value="1"/>
</dbReference>
<sequence length="221" mass="25427">MREFNGKLSFVPAGHCFYGWQIPRVLTRVTYFYIDVQDPLFDPETGITCPLISPRLFFFDQAVWNTALKLKAEVGSCDPGSRQYAEALSLVLIHELIRLERTTSVATRPIRGGLPVWQQKRLVEFIEEHLAEDVSLLTLAELVDLSVYHFARAFKQSFGVPPHRYHMDRRMDRARSLLQRPALSVTQIGIQIGFRETSSFTRAFRKITGLTPTEYRGHREA</sequence>
<evidence type="ECO:0000313" key="5">
    <source>
        <dbReference type="EMBL" id="KRR03345.1"/>
    </source>
</evidence>
<reference evidence="5 6" key="1">
    <citation type="submission" date="2014-03" db="EMBL/GenBank/DDBJ databases">
        <title>Bradyrhizobium valentinum sp. nov., isolated from effective nodules of Lupinus mariae-josephae, a lupine endemic of basic-lime soils in Eastern Spain.</title>
        <authorList>
            <person name="Duran D."/>
            <person name="Rey L."/>
            <person name="Navarro A."/>
            <person name="Busquets A."/>
            <person name="Imperial J."/>
            <person name="Ruiz-Argueso T."/>
        </authorList>
    </citation>
    <scope>NUCLEOTIDE SEQUENCE [LARGE SCALE GENOMIC DNA]</scope>
    <source>
        <strain evidence="5 6">LmjM3</strain>
    </source>
</reference>
<dbReference type="Proteomes" id="UP000051913">
    <property type="component" value="Unassembled WGS sequence"/>
</dbReference>
<keyword evidence="6" id="KW-1185">Reference proteome</keyword>
<keyword evidence="2" id="KW-0238">DNA-binding</keyword>
<gene>
    <name evidence="5" type="ORF">CP49_09945</name>
</gene>
<evidence type="ECO:0000259" key="4">
    <source>
        <dbReference type="PROSITE" id="PS01124"/>
    </source>
</evidence>
<proteinExistence type="predicted"/>
<dbReference type="Pfam" id="PF12833">
    <property type="entry name" value="HTH_18"/>
    <property type="match status" value="1"/>
</dbReference>
<dbReference type="Gene3D" id="1.10.10.60">
    <property type="entry name" value="Homeodomain-like"/>
    <property type="match status" value="2"/>
</dbReference>
<dbReference type="GO" id="GO:0003700">
    <property type="term" value="F:DNA-binding transcription factor activity"/>
    <property type="evidence" value="ECO:0007669"/>
    <property type="project" value="InterPro"/>
</dbReference>
<dbReference type="InterPro" id="IPR018062">
    <property type="entry name" value="HTH_AraC-typ_CS"/>
</dbReference>
<dbReference type="AlphaFoldDB" id="A0A0R3L5Z3"/>
<dbReference type="InterPro" id="IPR009057">
    <property type="entry name" value="Homeodomain-like_sf"/>
</dbReference>
<feature type="domain" description="HTH araC/xylS-type" evidence="4">
    <location>
        <begin position="120"/>
        <end position="218"/>
    </location>
</feature>
<accession>A0A0R3L5Z3</accession>
<dbReference type="EMBL" id="LLXX01000141">
    <property type="protein sequence ID" value="KRR03345.1"/>
    <property type="molecule type" value="Genomic_DNA"/>
</dbReference>
<dbReference type="PRINTS" id="PR00032">
    <property type="entry name" value="HTHARAC"/>
</dbReference>
<evidence type="ECO:0000256" key="1">
    <source>
        <dbReference type="ARBA" id="ARBA00023015"/>
    </source>
</evidence>
<dbReference type="STRING" id="1518501.CQ10_17230"/>
<dbReference type="InterPro" id="IPR020449">
    <property type="entry name" value="Tscrpt_reg_AraC-type_HTH"/>
</dbReference>
<keyword evidence="1" id="KW-0805">Transcription regulation</keyword>
<name>A0A0R3L5Z3_9BRAD</name>
<comment type="caution">
    <text evidence="5">The sequence shown here is derived from an EMBL/GenBank/DDBJ whole genome shotgun (WGS) entry which is preliminary data.</text>
</comment>
<evidence type="ECO:0000313" key="6">
    <source>
        <dbReference type="Proteomes" id="UP000051913"/>
    </source>
</evidence>
<dbReference type="GO" id="GO:0043565">
    <property type="term" value="F:sequence-specific DNA binding"/>
    <property type="evidence" value="ECO:0007669"/>
    <property type="project" value="InterPro"/>
</dbReference>
<dbReference type="InterPro" id="IPR018060">
    <property type="entry name" value="HTH_AraC"/>
</dbReference>
<protein>
    <recommendedName>
        <fullName evidence="4">HTH araC/xylS-type domain-containing protein</fullName>
    </recommendedName>
</protein>
<evidence type="ECO:0000256" key="3">
    <source>
        <dbReference type="ARBA" id="ARBA00023163"/>
    </source>
</evidence>